<dbReference type="Proteomes" id="UP000283683">
    <property type="component" value="Unassembled WGS sequence"/>
</dbReference>
<dbReference type="PANTHER" id="PTHR37813">
    <property type="entry name" value="FELS-2 PROPHAGE PROTEIN"/>
    <property type="match status" value="1"/>
</dbReference>
<keyword evidence="2" id="KW-0472">Membrane</keyword>
<name>A0A413DGQ3_9FIRM</name>
<protein>
    <submittedName>
        <fullName evidence="4">Phage tail tape measure protein</fullName>
    </submittedName>
</protein>
<evidence type="ECO:0000313" key="5">
    <source>
        <dbReference type="Proteomes" id="UP000283683"/>
    </source>
</evidence>
<keyword evidence="1" id="KW-1188">Viral release from host cell</keyword>
<accession>A0A413DGQ3</accession>
<dbReference type="InterPro" id="IPR010090">
    <property type="entry name" value="Phage_tape_meas"/>
</dbReference>
<dbReference type="AlphaFoldDB" id="A0A413DGQ3"/>
<dbReference type="NCBIfam" id="TIGR01760">
    <property type="entry name" value="tape_meas_TP901"/>
    <property type="match status" value="1"/>
</dbReference>
<evidence type="ECO:0000313" key="4">
    <source>
        <dbReference type="EMBL" id="RGW85172.1"/>
    </source>
</evidence>
<feature type="domain" description="Phage tail tape measure protein" evidence="3">
    <location>
        <begin position="99"/>
        <end position="297"/>
    </location>
</feature>
<evidence type="ECO:0000256" key="1">
    <source>
        <dbReference type="ARBA" id="ARBA00022612"/>
    </source>
</evidence>
<keyword evidence="2" id="KW-0812">Transmembrane</keyword>
<organism evidence="4 5">
    <name type="scientific">Agathobacter rectalis</name>
    <dbReference type="NCBI Taxonomy" id="39491"/>
    <lineage>
        <taxon>Bacteria</taxon>
        <taxon>Bacillati</taxon>
        <taxon>Bacillota</taxon>
        <taxon>Clostridia</taxon>
        <taxon>Lachnospirales</taxon>
        <taxon>Lachnospiraceae</taxon>
        <taxon>Agathobacter</taxon>
    </lineage>
</organism>
<dbReference type="RefSeq" id="WP_118327309.1">
    <property type="nucleotide sequence ID" value="NZ_QSAZ01000019.1"/>
</dbReference>
<sequence length="1125" mass="116417">MGRVISTAIQFIDGFTKPSKEVINSMRSMGNEAIKAGKQIQSAGKTITSVGSTLTKAITVPIAGVATAAVKTAADFEAAMSEVGAISGASAQDLATLTAKAKEMGATTSFSASESAEAMKYMAMAGWKTADMTAGIAGIMNLAAAAGEDLGTTSDIVTDGLTAFGMSAKESGRFADVMAAASTNANTNVTMLGESFKYCAATAGAMGYNIEDISVALGVMANAGIKGSTAGTTLKNVIANMAKPTDAQAAVMQKLGISLTDSSGNMKSFAEVMNNLRTSFNGLSETEKASYATTLAGKESMSGLLTIVNASAADFDKLTEAINGSSGSAEAMAAKMLDNLKGQLTLLKSAVEGIAITIGDKLLPYLKKFVSWVQKAADYINNLSDAQVDSIMKWAAIAAAIPPIIMVFGKVVTMVGTVQRTFGTITKTIANFGGIIGTITSPAGIVIGVLAAIAVAAVLIIKNWDQVKAFLQNAGNWFKNAFEKAGFSVQGFKDKFTSIGNTVGSIAGKISSFVKNIAGIFKKEFAGSVGEGADAAGGAFETIVGGAVAAFDTIVTAVDKGLKAFNAILEFFGGAFTGNWDSAAQDFRNSIKNIFPPDIAAGIINVFNTLLPGIKAVASGIKATFTGLVQDVKKIFDGFTTIFKGIGTMLKGIFSGDAETALKGFQTAAGGTVDVIGNIFKTKINAIKNFVVGAFSTFLPESTVNKIAGAFDLVASAWDIAISTAKGYINGFVQAVKPIIENIKTIFKGVAQFVKGIFTGDWKGALNGLKTIARGALSGLVNIIKAPFKLIAGTVKGAINSFKSLNIVKSIFTAVGNAIKKVLSRCGVDMKKFSANLNNIKTRASSIINNLKTIFSTVFGAIGKVVRAAANVIATIFGKKISSTCSTAKAVLQALKIVVGVVFGAIATLIKKSMAVIVPVVRVAFSAIKGAISAAVNTIASLISGVLTIFDGLTTFISGVFTGNWRKAWEGIKTIFKGVFDSLAALCKAPINAVIGIINGAISGINKLNISIPDWVPGLGGKSFGINIPTIPMLYKGTDNWKGGAAIIHDRGGEIVDLPQGSRVYPHDKSVEMARKDGAAQNGSGGITLNIQKLADKIEVRSDEDIDRIAEALALKLKKVAFNTP</sequence>
<dbReference type="EMBL" id="QSAZ01000019">
    <property type="protein sequence ID" value="RGW85172.1"/>
    <property type="molecule type" value="Genomic_DNA"/>
</dbReference>
<gene>
    <name evidence="4" type="ORF">DWV45_14705</name>
</gene>
<evidence type="ECO:0000256" key="2">
    <source>
        <dbReference type="SAM" id="Phobius"/>
    </source>
</evidence>
<feature type="transmembrane region" description="Helical" evidence="2">
    <location>
        <begin position="428"/>
        <end position="461"/>
    </location>
</feature>
<proteinExistence type="predicted"/>
<comment type="caution">
    <text evidence="4">The sequence shown here is derived from an EMBL/GenBank/DDBJ whole genome shotgun (WGS) entry which is preliminary data.</text>
</comment>
<keyword evidence="2" id="KW-1133">Transmembrane helix</keyword>
<reference evidence="4 5" key="1">
    <citation type="submission" date="2018-08" db="EMBL/GenBank/DDBJ databases">
        <title>A genome reference for cultivated species of the human gut microbiota.</title>
        <authorList>
            <person name="Zou Y."/>
            <person name="Xue W."/>
            <person name="Luo G."/>
        </authorList>
    </citation>
    <scope>NUCLEOTIDE SEQUENCE [LARGE SCALE GENOMIC DNA]</scope>
    <source>
        <strain evidence="4 5">AF06-19</strain>
    </source>
</reference>
<dbReference type="PANTHER" id="PTHR37813:SF1">
    <property type="entry name" value="FELS-2 PROPHAGE PROTEIN"/>
    <property type="match status" value="1"/>
</dbReference>
<dbReference type="Pfam" id="PF10145">
    <property type="entry name" value="PhageMin_Tail"/>
    <property type="match status" value="1"/>
</dbReference>
<feature type="transmembrane region" description="Helical" evidence="2">
    <location>
        <begin position="394"/>
        <end position="416"/>
    </location>
</feature>
<evidence type="ECO:0000259" key="3">
    <source>
        <dbReference type="Pfam" id="PF10145"/>
    </source>
</evidence>